<dbReference type="SUPFAM" id="SSF52317">
    <property type="entry name" value="Class I glutamine amidotransferase-like"/>
    <property type="match status" value="1"/>
</dbReference>
<comment type="caution">
    <text evidence="5">The sequence shown here is derived from an EMBL/GenBank/DDBJ whole genome shotgun (WGS) entry which is preliminary data.</text>
</comment>
<keyword evidence="6" id="KW-1185">Reference proteome</keyword>
<dbReference type="InterPro" id="IPR052158">
    <property type="entry name" value="INH-QAR"/>
</dbReference>
<evidence type="ECO:0000313" key="6">
    <source>
        <dbReference type="Proteomes" id="UP001180551"/>
    </source>
</evidence>
<evidence type="ECO:0000313" key="5">
    <source>
        <dbReference type="EMBL" id="MDT0457774.1"/>
    </source>
</evidence>
<dbReference type="Gene3D" id="3.40.50.880">
    <property type="match status" value="1"/>
</dbReference>
<dbReference type="PROSITE" id="PS01124">
    <property type="entry name" value="HTH_ARAC_FAMILY_2"/>
    <property type="match status" value="1"/>
</dbReference>
<dbReference type="InterPro" id="IPR029062">
    <property type="entry name" value="Class_I_gatase-like"/>
</dbReference>
<evidence type="ECO:0000256" key="1">
    <source>
        <dbReference type="ARBA" id="ARBA00023015"/>
    </source>
</evidence>
<dbReference type="SUPFAM" id="SSF46689">
    <property type="entry name" value="Homeodomain-like"/>
    <property type="match status" value="2"/>
</dbReference>
<dbReference type="Pfam" id="PF12833">
    <property type="entry name" value="HTH_18"/>
    <property type="match status" value="1"/>
</dbReference>
<dbReference type="PANTHER" id="PTHR43130:SF3">
    <property type="entry name" value="HTH-TYPE TRANSCRIPTIONAL REGULATOR RV1931C"/>
    <property type="match status" value="1"/>
</dbReference>
<keyword evidence="2" id="KW-0804">Transcription</keyword>
<evidence type="ECO:0000256" key="3">
    <source>
        <dbReference type="SAM" id="MobiDB-lite"/>
    </source>
</evidence>
<dbReference type="CDD" id="cd03137">
    <property type="entry name" value="GATase1_AraC_1"/>
    <property type="match status" value="1"/>
</dbReference>
<feature type="domain" description="HTH araC/xylS-type" evidence="4">
    <location>
        <begin position="259"/>
        <end position="357"/>
    </location>
</feature>
<dbReference type="Gene3D" id="1.10.10.60">
    <property type="entry name" value="Homeodomain-like"/>
    <property type="match status" value="1"/>
</dbReference>
<proteinExistence type="predicted"/>
<sequence length="377" mass="39919">MAMVCKDRAMGGAVESGSSRSGGGRSGGEEARAVSGGGRRHRVAVLVRDGMLPIEVGIVHRIFGEARSAGGERLYELVTCALEPGEVRTDTDFTVNVAHGPEALAAADTVVVPASGADYGWGEGGTTGRLSPAMAAALGRIRPGTRVASICTGAFVLAAAGLLDGRRATTHWRSVEDFRQLFPAVELDADVLYTDEGEVLTAAGVASGIDLCLHMVRCDHGAAVANDVARRTVVPPHREGGQAQYVRRPVPEPRESSTGAARAWALEHLDRPLSLRELAARESMSVRTFTRRFRDEVGVSPLQWLTQQRIERARQLLEETELTVDRIAAEAGFGTAASLRMHLQAVLGVSPRAYRRTFRGLGGEGGHGDGGGDGLVV</sequence>
<dbReference type="Pfam" id="PF01965">
    <property type="entry name" value="DJ-1_PfpI"/>
    <property type="match status" value="1"/>
</dbReference>
<keyword evidence="1" id="KW-0805">Transcription regulation</keyword>
<evidence type="ECO:0000256" key="2">
    <source>
        <dbReference type="ARBA" id="ARBA00023163"/>
    </source>
</evidence>
<reference evidence="5" key="1">
    <citation type="submission" date="2024-05" db="EMBL/GenBank/DDBJ databases">
        <title>30 novel species of actinomycetes from the DSMZ collection.</title>
        <authorList>
            <person name="Nouioui I."/>
        </authorList>
    </citation>
    <scope>NUCLEOTIDE SEQUENCE</scope>
    <source>
        <strain evidence="5">DSM 41527</strain>
    </source>
</reference>
<evidence type="ECO:0000259" key="4">
    <source>
        <dbReference type="PROSITE" id="PS01124"/>
    </source>
</evidence>
<dbReference type="EMBL" id="JAVRFE010000023">
    <property type="protein sequence ID" value="MDT0457774.1"/>
    <property type="molecule type" value="Genomic_DNA"/>
</dbReference>
<accession>A0ABU2T9Z9</accession>
<gene>
    <name evidence="5" type="ORF">RM550_18860</name>
</gene>
<dbReference type="PANTHER" id="PTHR43130">
    <property type="entry name" value="ARAC-FAMILY TRANSCRIPTIONAL REGULATOR"/>
    <property type="match status" value="1"/>
</dbReference>
<protein>
    <submittedName>
        <fullName evidence="5">Helix-turn-helix domain-containing protein</fullName>
    </submittedName>
</protein>
<dbReference type="Proteomes" id="UP001180551">
    <property type="component" value="Unassembled WGS sequence"/>
</dbReference>
<name>A0ABU2T9Z9_9ACTN</name>
<dbReference type="RefSeq" id="WP_311624884.1">
    <property type="nucleotide sequence ID" value="NZ_JAVRFE010000023.1"/>
</dbReference>
<dbReference type="InterPro" id="IPR018060">
    <property type="entry name" value="HTH_AraC"/>
</dbReference>
<organism evidence="5 6">
    <name type="scientific">Streptomyces mooreae</name>
    <dbReference type="NCBI Taxonomy" id="3075523"/>
    <lineage>
        <taxon>Bacteria</taxon>
        <taxon>Bacillati</taxon>
        <taxon>Actinomycetota</taxon>
        <taxon>Actinomycetes</taxon>
        <taxon>Kitasatosporales</taxon>
        <taxon>Streptomycetaceae</taxon>
        <taxon>Streptomyces</taxon>
    </lineage>
</organism>
<dbReference type="InterPro" id="IPR009057">
    <property type="entry name" value="Homeodomain-like_sf"/>
</dbReference>
<dbReference type="SMART" id="SM00342">
    <property type="entry name" value="HTH_ARAC"/>
    <property type="match status" value="1"/>
</dbReference>
<feature type="region of interest" description="Disordered" evidence="3">
    <location>
        <begin position="1"/>
        <end position="35"/>
    </location>
</feature>
<dbReference type="InterPro" id="IPR002818">
    <property type="entry name" value="DJ-1/PfpI"/>
</dbReference>